<accession>A0ABX7XT44</accession>
<reference evidence="1 2" key="1">
    <citation type="submission" date="2021-03" db="EMBL/GenBank/DDBJ databases">
        <title>Human Oral Microbial Genomes.</title>
        <authorList>
            <person name="Johnston C.D."/>
            <person name="Chen T."/>
            <person name="Dewhirst F.E."/>
        </authorList>
    </citation>
    <scope>NUCLEOTIDE SEQUENCE [LARGE SCALE GENOMIC DNA]</scope>
    <source>
        <strain evidence="1 2">F0054</strain>
    </source>
</reference>
<evidence type="ECO:0000313" key="2">
    <source>
        <dbReference type="Proteomes" id="UP000682195"/>
    </source>
</evidence>
<keyword evidence="2" id="KW-1185">Reference proteome</keyword>
<evidence type="ECO:0000313" key="1">
    <source>
        <dbReference type="EMBL" id="QUB76711.1"/>
    </source>
</evidence>
<proteinExistence type="predicted"/>
<name>A0ABX7XT44_9BACT</name>
<sequence>MVFLIYNTTIDCYFSPIKSISSKNVPILSTLTNILHSVFSPYLSPFSSYAC</sequence>
<dbReference type="EMBL" id="CP072362">
    <property type="protein sequence ID" value="QUB76711.1"/>
    <property type="molecule type" value="Genomic_DNA"/>
</dbReference>
<dbReference type="Proteomes" id="UP000682195">
    <property type="component" value="Chromosome 2"/>
</dbReference>
<organism evidence="1 2">
    <name type="scientific">Prevotella melaninogenica</name>
    <dbReference type="NCBI Taxonomy" id="28132"/>
    <lineage>
        <taxon>Bacteria</taxon>
        <taxon>Pseudomonadati</taxon>
        <taxon>Bacteroidota</taxon>
        <taxon>Bacteroidia</taxon>
        <taxon>Bacteroidales</taxon>
        <taxon>Prevotellaceae</taxon>
        <taxon>Prevotella</taxon>
    </lineage>
</organism>
<gene>
    <name evidence="1" type="ORF">J5A58_08070</name>
</gene>
<protein>
    <submittedName>
        <fullName evidence="1">Uncharacterized protein</fullName>
    </submittedName>
</protein>